<name>A0A7W1T4U0_9LIST</name>
<organism evidence="1 2">
    <name type="scientific">Listeria rustica</name>
    <dbReference type="NCBI Taxonomy" id="2713503"/>
    <lineage>
        <taxon>Bacteria</taxon>
        <taxon>Bacillati</taxon>
        <taxon>Bacillota</taxon>
        <taxon>Bacilli</taxon>
        <taxon>Bacillales</taxon>
        <taxon>Listeriaceae</taxon>
        <taxon>Listeria</taxon>
    </lineage>
</organism>
<comment type="caution">
    <text evidence="1">The sequence shown here is derived from an EMBL/GenBank/DDBJ whole genome shotgun (WGS) entry which is preliminary data.</text>
</comment>
<evidence type="ECO:0000313" key="2">
    <source>
        <dbReference type="Proteomes" id="UP000548787"/>
    </source>
</evidence>
<dbReference type="EMBL" id="JABJVM010000003">
    <property type="protein sequence ID" value="MBA3925522.1"/>
    <property type="molecule type" value="Genomic_DNA"/>
</dbReference>
<proteinExistence type="predicted"/>
<dbReference type="Proteomes" id="UP000548787">
    <property type="component" value="Unassembled WGS sequence"/>
</dbReference>
<reference evidence="1 2" key="1">
    <citation type="submission" date="2020-05" db="EMBL/GenBank/DDBJ databases">
        <authorList>
            <person name="Carlin C.R."/>
        </authorList>
    </citation>
    <scope>NUCLEOTIDE SEQUENCE [LARGE SCALE GENOMIC DNA]</scope>
    <source>
        <strain evidence="1 2">FSL W9-0585</strain>
    </source>
</reference>
<evidence type="ECO:0000313" key="1">
    <source>
        <dbReference type="EMBL" id="MBA3925522.1"/>
    </source>
</evidence>
<sequence>MTYKQTKDMMRKAVPLARKLEGDWTIRMKLALKETVILHYLREELNAQNVQILLAKGCSQRRICKHHGVTSHQLSLLK</sequence>
<keyword evidence="2" id="KW-1185">Reference proteome</keyword>
<accession>A0A7W1T4U0</accession>
<reference evidence="1 2" key="2">
    <citation type="submission" date="2020-08" db="EMBL/GenBank/DDBJ databases">
        <title>Listeria ohnekaius sp. nov. and Listeria portnoyii sp. nov. isolated from non-agricultural and natural environments.</title>
        <authorList>
            <person name="Weller D."/>
            <person name="Belias A.M."/>
            <person name="Liao J."/>
            <person name="Guo S."/>
            <person name="Orsi R.H."/>
            <person name="Wiedmann M."/>
        </authorList>
    </citation>
    <scope>NUCLEOTIDE SEQUENCE [LARGE SCALE GENOMIC DNA]</scope>
    <source>
        <strain evidence="1 2">FSL W9-0585</strain>
    </source>
</reference>
<protein>
    <submittedName>
        <fullName evidence="1">Uncharacterized protein</fullName>
    </submittedName>
</protein>
<dbReference type="AlphaFoldDB" id="A0A7W1T4U0"/>
<gene>
    <name evidence="1" type="ORF">HPK16_04120</name>
</gene>
<dbReference type="RefSeq" id="WP_246369242.1">
    <property type="nucleotide sequence ID" value="NZ_JABJVM010000003.1"/>
</dbReference>